<feature type="chain" id="PRO_5035221339" evidence="3">
    <location>
        <begin position="44"/>
        <end position="317"/>
    </location>
</feature>
<name>A0A8J4UGZ1_CLAMG</name>
<evidence type="ECO:0000256" key="1">
    <source>
        <dbReference type="ARBA" id="ARBA00022729"/>
    </source>
</evidence>
<protein>
    <submittedName>
        <fullName evidence="5">Perforin-1-like</fullName>
    </submittedName>
</protein>
<dbReference type="PANTHER" id="PTHR46096:SF3">
    <property type="entry name" value="PERFORIN-1"/>
    <property type="match status" value="1"/>
</dbReference>
<evidence type="ECO:0000313" key="5">
    <source>
        <dbReference type="EMBL" id="KAF5894982.1"/>
    </source>
</evidence>
<keyword evidence="6" id="KW-1185">Reference proteome</keyword>
<organism evidence="5 6">
    <name type="scientific">Clarias magur</name>
    <name type="common">Asian catfish</name>
    <name type="synonym">Macropteronotus magur</name>
    <dbReference type="NCBI Taxonomy" id="1594786"/>
    <lineage>
        <taxon>Eukaryota</taxon>
        <taxon>Metazoa</taxon>
        <taxon>Chordata</taxon>
        <taxon>Craniata</taxon>
        <taxon>Vertebrata</taxon>
        <taxon>Euteleostomi</taxon>
        <taxon>Actinopterygii</taxon>
        <taxon>Neopterygii</taxon>
        <taxon>Teleostei</taxon>
        <taxon>Ostariophysi</taxon>
        <taxon>Siluriformes</taxon>
        <taxon>Clariidae</taxon>
        <taxon>Clarias</taxon>
    </lineage>
</organism>
<dbReference type="OrthoDB" id="1366754at2759"/>
<feature type="non-terminal residue" evidence="5">
    <location>
        <position position="1"/>
    </location>
</feature>
<proteinExistence type="predicted"/>
<dbReference type="InterPro" id="IPR052784">
    <property type="entry name" value="Perforin-1_pore-forming"/>
</dbReference>
<feature type="non-terminal residue" evidence="5">
    <location>
        <position position="317"/>
    </location>
</feature>
<dbReference type="GO" id="GO:0022829">
    <property type="term" value="F:wide pore channel activity"/>
    <property type="evidence" value="ECO:0007669"/>
    <property type="project" value="TreeGrafter"/>
</dbReference>
<dbReference type="GO" id="GO:0001771">
    <property type="term" value="P:immunological synapse formation"/>
    <property type="evidence" value="ECO:0007669"/>
    <property type="project" value="TreeGrafter"/>
</dbReference>
<dbReference type="EMBL" id="QNUK01000346">
    <property type="protein sequence ID" value="KAF5894982.1"/>
    <property type="molecule type" value="Genomic_DNA"/>
</dbReference>
<keyword evidence="1 3" id="KW-0732">Signal</keyword>
<sequence length="317" mass="35169">AKNTTRTSKCTSKLEFTTMSPALARLKWPCLLSLLVLVPLIQSCEKGSARDCAEADFAPGSDLAGEGFDITKMQRKGSFVIDMKRWKHKDKSCILCRNPFMEGKKQKLPVSVVDWRPSQKCRMTVSSSVYQSSESLVSASTSSIENNWSANLGIDTRRGAGSLTLAGSNSKLAEYSMEKTKKDRFSFTSHSVSCGYYSYRVSNKPIIHPEFKEALSHLPKQYSAQFKPRFYKLIDNFGTHYITKVTLGGKVHSVTSIRQCQTSLQGLSVDEVKTCLDVEATASVMGKATSNVNAKHCDEAKDKTESKNSFSSNFNDR</sequence>
<evidence type="ECO:0000259" key="4">
    <source>
        <dbReference type="PROSITE" id="PS51412"/>
    </source>
</evidence>
<dbReference type="PROSITE" id="PS51412">
    <property type="entry name" value="MACPF_2"/>
    <property type="match status" value="1"/>
</dbReference>
<dbReference type="GO" id="GO:0051607">
    <property type="term" value="P:defense response to virus"/>
    <property type="evidence" value="ECO:0007669"/>
    <property type="project" value="TreeGrafter"/>
</dbReference>
<comment type="caution">
    <text evidence="5">The sequence shown here is derived from an EMBL/GenBank/DDBJ whole genome shotgun (WGS) entry which is preliminary data.</text>
</comment>
<feature type="compositionally biased region" description="Polar residues" evidence="2">
    <location>
        <begin position="307"/>
        <end position="317"/>
    </location>
</feature>
<accession>A0A8J4UGZ1</accession>
<dbReference type="GO" id="GO:0001913">
    <property type="term" value="P:T cell mediated cytotoxicity"/>
    <property type="evidence" value="ECO:0007669"/>
    <property type="project" value="TreeGrafter"/>
</dbReference>
<dbReference type="Pfam" id="PF01823">
    <property type="entry name" value="MACPF"/>
    <property type="match status" value="1"/>
</dbReference>
<feature type="domain" description="MACPF" evidence="4">
    <location>
        <begin position="47"/>
        <end position="317"/>
    </location>
</feature>
<dbReference type="GO" id="GO:0016020">
    <property type="term" value="C:membrane"/>
    <property type="evidence" value="ECO:0007669"/>
    <property type="project" value="TreeGrafter"/>
</dbReference>
<dbReference type="InterPro" id="IPR020864">
    <property type="entry name" value="MACPF"/>
</dbReference>
<evidence type="ECO:0000313" key="6">
    <source>
        <dbReference type="Proteomes" id="UP000727407"/>
    </source>
</evidence>
<reference evidence="5" key="1">
    <citation type="submission" date="2020-07" db="EMBL/GenBank/DDBJ databases">
        <title>Clarias magur genome sequencing, assembly and annotation.</title>
        <authorList>
            <person name="Kushwaha B."/>
            <person name="Kumar R."/>
            <person name="Das P."/>
            <person name="Joshi C.G."/>
            <person name="Kumar D."/>
            <person name="Nagpure N.S."/>
            <person name="Pandey M."/>
            <person name="Agarwal S."/>
            <person name="Srivastava S."/>
            <person name="Singh M."/>
            <person name="Sahoo L."/>
            <person name="Jayasankar P."/>
            <person name="Meher P.K."/>
            <person name="Koringa P.G."/>
            <person name="Iquebal M.A."/>
            <person name="Das S.P."/>
            <person name="Bit A."/>
            <person name="Patnaik S."/>
            <person name="Patel N."/>
            <person name="Shah T.M."/>
            <person name="Hinsu A."/>
            <person name="Jena J.K."/>
        </authorList>
    </citation>
    <scope>NUCLEOTIDE SEQUENCE</scope>
    <source>
        <strain evidence="5">CIFAMagur01</strain>
        <tissue evidence="5">Testis</tissue>
    </source>
</reference>
<feature type="signal peptide" evidence="3">
    <location>
        <begin position="1"/>
        <end position="43"/>
    </location>
</feature>
<dbReference type="AlphaFoldDB" id="A0A8J4UGZ1"/>
<gene>
    <name evidence="5" type="primary">prf1.1</name>
    <name evidence="5" type="ORF">DAT39_015298</name>
</gene>
<dbReference type="PANTHER" id="PTHR46096">
    <property type="entry name" value="PERFORIN-1"/>
    <property type="match status" value="1"/>
</dbReference>
<feature type="region of interest" description="Disordered" evidence="2">
    <location>
        <begin position="298"/>
        <end position="317"/>
    </location>
</feature>
<dbReference type="Proteomes" id="UP000727407">
    <property type="component" value="Unassembled WGS sequence"/>
</dbReference>
<evidence type="ECO:0000256" key="3">
    <source>
        <dbReference type="SAM" id="SignalP"/>
    </source>
</evidence>
<evidence type="ECO:0000256" key="2">
    <source>
        <dbReference type="SAM" id="MobiDB-lite"/>
    </source>
</evidence>